<accession>A0A1G2LS42</accession>
<evidence type="ECO:0008006" key="4">
    <source>
        <dbReference type="Google" id="ProtNLM"/>
    </source>
</evidence>
<dbReference type="AlphaFoldDB" id="A0A1G2LS42"/>
<dbReference type="Proteomes" id="UP000177171">
    <property type="component" value="Unassembled WGS sequence"/>
</dbReference>
<organism evidence="2 3">
    <name type="scientific">Candidatus Sungbacteria bacterium RIFCSPLOWO2_12_FULL_41_11</name>
    <dbReference type="NCBI Taxonomy" id="1802286"/>
    <lineage>
        <taxon>Bacteria</taxon>
        <taxon>Candidatus Sungiibacteriota</taxon>
    </lineage>
</organism>
<evidence type="ECO:0000313" key="2">
    <source>
        <dbReference type="EMBL" id="OHA14363.1"/>
    </source>
</evidence>
<feature type="transmembrane region" description="Helical" evidence="1">
    <location>
        <begin position="20"/>
        <end position="44"/>
    </location>
</feature>
<keyword evidence="1" id="KW-0472">Membrane</keyword>
<sequence>MTHYSIKKITEFMKSRKGQILIQVIVFGSIAIYLLSTLVSWASLNIKAGRQAFNRERSLQIAEAGIDYYRWHLAHSPTDFQDGTGGPGPYVHDFRDKDGNIIGQFSLDIIPPPLGSTLATVKSTGSIIGDTALLRKIAVQFAKPSIAKYAVAANAAMRFGSGTEVFGPIHSNGGIRFDALAHNIVTSAVASYDDPDHSGANEFGVHTHVAPTDPLPPSPVPTRTDVFEVGRQFPVPALDFAGITADLAEMKTDAQANGFYRPSAGALGYHIVLRTDDTFDLYRVTSLVNPPSGCTNPGQSGWGTWSIQNQQLVGNYPFPANGIIFLEDDIFVDGQINGGRLTIVAAFLPDNPPFRKNIIVNNDLLYTNYDGSDILGLIAQGNVTVGLVSEDDLRIDAALIAQNGRVGRYYYRPPGGGSQRCSPNHVRQTITLWGMIATNQRYGFAYTDGTGYQIRNLNYDGSLLYGPPPSFPLTSDQYITLTWGEE</sequence>
<evidence type="ECO:0000256" key="1">
    <source>
        <dbReference type="SAM" id="Phobius"/>
    </source>
</evidence>
<gene>
    <name evidence="2" type="ORF">A3G49_01920</name>
</gene>
<keyword evidence="1" id="KW-0812">Transmembrane</keyword>
<evidence type="ECO:0000313" key="3">
    <source>
        <dbReference type="Proteomes" id="UP000177171"/>
    </source>
</evidence>
<keyword evidence="1" id="KW-1133">Transmembrane helix</keyword>
<protein>
    <recommendedName>
        <fullName evidence="4">Type 4 fimbrial biogenesis protein PilX N-terminal domain-containing protein</fullName>
    </recommendedName>
</protein>
<name>A0A1G2LS42_9BACT</name>
<dbReference type="EMBL" id="MHQY01000008">
    <property type="protein sequence ID" value="OHA14363.1"/>
    <property type="molecule type" value="Genomic_DNA"/>
</dbReference>
<comment type="caution">
    <text evidence="2">The sequence shown here is derived from an EMBL/GenBank/DDBJ whole genome shotgun (WGS) entry which is preliminary data.</text>
</comment>
<proteinExistence type="predicted"/>
<reference evidence="2 3" key="1">
    <citation type="journal article" date="2016" name="Nat. Commun.">
        <title>Thousands of microbial genomes shed light on interconnected biogeochemical processes in an aquifer system.</title>
        <authorList>
            <person name="Anantharaman K."/>
            <person name="Brown C.T."/>
            <person name="Hug L.A."/>
            <person name="Sharon I."/>
            <person name="Castelle C.J."/>
            <person name="Probst A.J."/>
            <person name="Thomas B.C."/>
            <person name="Singh A."/>
            <person name="Wilkins M.J."/>
            <person name="Karaoz U."/>
            <person name="Brodie E.L."/>
            <person name="Williams K.H."/>
            <person name="Hubbard S.S."/>
            <person name="Banfield J.F."/>
        </authorList>
    </citation>
    <scope>NUCLEOTIDE SEQUENCE [LARGE SCALE GENOMIC DNA]</scope>
</reference>